<dbReference type="GO" id="GO:0000287">
    <property type="term" value="F:magnesium ion binding"/>
    <property type="evidence" value="ECO:0007669"/>
    <property type="project" value="InterPro"/>
</dbReference>
<dbReference type="GO" id="GO:0005948">
    <property type="term" value="C:acetolactate synthase complex"/>
    <property type="evidence" value="ECO:0007669"/>
    <property type="project" value="TreeGrafter"/>
</dbReference>
<dbReference type="InterPro" id="IPR029035">
    <property type="entry name" value="DHS-like_NAD/FAD-binding_dom"/>
</dbReference>
<dbReference type="GO" id="GO:0030976">
    <property type="term" value="F:thiamine pyrophosphate binding"/>
    <property type="evidence" value="ECO:0007669"/>
    <property type="project" value="InterPro"/>
</dbReference>
<evidence type="ECO:0000256" key="1">
    <source>
        <dbReference type="ARBA" id="ARBA00001946"/>
    </source>
</evidence>
<dbReference type="EMBL" id="LAZR01003896">
    <property type="protein sequence ID" value="KKN13681.1"/>
    <property type="molecule type" value="Genomic_DNA"/>
</dbReference>
<proteinExistence type="inferred from homology"/>
<dbReference type="PROSITE" id="PS00187">
    <property type="entry name" value="TPP_ENZYMES"/>
    <property type="match status" value="1"/>
</dbReference>
<dbReference type="Pfam" id="PF00205">
    <property type="entry name" value="TPP_enzyme_M"/>
    <property type="match status" value="1"/>
</dbReference>
<dbReference type="Pfam" id="PF02776">
    <property type="entry name" value="TPP_enzyme_N"/>
    <property type="match status" value="1"/>
</dbReference>
<comment type="cofactor">
    <cofactor evidence="2">
        <name>thiamine diphosphate</name>
        <dbReference type="ChEBI" id="CHEBI:58937"/>
    </cofactor>
</comment>
<dbReference type="InterPro" id="IPR012000">
    <property type="entry name" value="Thiamin_PyroP_enz_cen_dom"/>
</dbReference>
<evidence type="ECO:0000259" key="7">
    <source>
        <dbReference type="Pfam" id="PF00205"/>
    </source>
</evidence>
<dbReference type="InterPro" id="IPR045229">
    <property type="entry name" value="TPP_enz"/>
</dbReference>
<dbReference type="Pfam" id="PF02775">
    <property type="entry name" value="TPP_enzyme_C"/>
    <property type="match status" value="1"/>
</dbReference>
<reference evidence="10" key="1">
    <citation type="journal article" date="2015" name="Nature">
        <title>Complex archaea that bridge the gap between prokaryotes and eukaryotes.</title>
        <authorList>
            <person name="Spang A."/>
            <person name="Saw J.H."/>
            <person name="Jorgensen S.L."/>
            <person name="Zaremba-Niedzwiedzka K."/>
            <person name="Martijn J."/>
            <person name="Lind A.E."/>
            <person name="van Eijk R."/>
            <person name="Schleper C."/>
            <person name="Guy L."/>
            <person name="Ettema T.J."/>
        </authorList>
    </citation>
    <scope>NUCLEOTIDE SEQUENCE</scope>
</reference>
<evidence type="ECO:0000256" key="5">
    <source>
        <dbReference type="ARBA" id="ARBA00023052"/>
    </source>
</evidence>
<dbReference type="PANTHER" id="PTHR18968">
    <property type="entry name" value="THIAMINE PYROPHOSPHATE ENZYMES"/>
    <property type="match status" value="1"/>
</dbReference>
<dbReference type="GO" id="GO:0009097">
    <property type="term" value="P:isoleucine biosynthetic process"/>
    <property type="evidence" value="ECO:0007669"/>
    <property type="project" value="TreeGrafter"/>
</dbReference>
<dbReference type="Gene3D" id="3.40.50.1220">
    <property type="entry name" value="TPP-binding domain"/>
    <property type="match status" value="1"/>
</dbReference>
<dbReference type="CDD" id="cd00568">
    <property type="entry name" value="TPP_enzymes"/>
    <property type="match status" value="1"/>
</dbReference>
<dbReference type="SUPFAM" id="SSF52467">
    <property type="entry name" value="DHS-like NAD/FAD-binding domain"/>
    <property type="match status" value="1"/>
</dbReference>
<evidence type="ECO:0008006" key="11">
    <source>
        <dbReference type="Google" id="ProtNLM"/>
    </source>
</evidence>
<evidence type="ECO:0000259" key="9">
    <source>
        <dbReference type="Pfam" id="PF02776"/>
    </source>
</evidence>
<accession>A0A0F9QKK4</accession>
<dbReference type="Gene3D" id="3.40.50.970">
    <property type="match status" value="2"/>
</dbReference>
<feature type="domain" description="Thiamine pyrophosphate enzyme central" evidence="7">
    <location>
        <begin position="203"/>
        <end position="337"/>
    </location>
</feature>
<keyword evidence="5 6" id="KW-0786">Thiamine pyrophosphate</keyword>
<dbReference type="GO" id="GO:0050660">
    <property type="term" value="F:flavin adenine dinucleotide binding"/>
    <property type="evidence" value="ECO:0007669"/>
    <property type="project" value="TreeGrafter"/>
</dbReference>
<dbReference type="GO" id="GO:0003984">
    <property type="term" value="F:acetolactate synthase activity"/>
    <property type="evidence" value="ECO:0007669"/>
    <property type="project" value="TreeGrafter"/>
</dbReference>
<sequence length="578" mass="63671">MSKQILNGGDLVVECLLKEGISKIFGIVGGELLCIYDAIERWGREEGIDTVMVRHEQAGGHMADAWARATGEIGVCLGTVGPGVTHLIPAVAAANSDSIPMLIIGAQIGRMFENTGILQGGIDQIALMTPITKAQIQVEEPGEIPKAIQKAVKIVLSGRRGPVYLEFRETALVRSVREGDIKQVLAPDKYRALQRPSGSPIAIEKAIKTLKGAKKPLIIAGGGVIASEASDDIKFLSETYMIPAGTTINGIGSIGSDKNTFLDSYLINNAYRTAASEADVILSFGCKWDYSIFYGAKPLWNQTQKIIQIDIDPNEIGKNRSIEVGIVCDCKAGINQLLEEMEKNLPKNKIIEWTEWNRYLQVLRRNQLQTNLKIVDFKKVPMKPERLVYELFDFIPEDAQIVLDGGDIVVFSYKFINYKPRPPRSTFFPISMGHLGVGIPYAIGVKMAKPKKLVVCLSGDGSFLFNVQELETAVRLDLPIIIVVANNCAWGMIKSSQKKGFNKRYCDVDLPPTNYAEIARGFGCYGEKIEKPEDIKPALQRAIDSKKPAVIDVSIAFETPPPMRLLAQYKKNKGLFNK</sequence>
<feature type="domain" description="Thiamine pyrophosphate enzyme TPP-binding" evidence="8">
    <location>
        <begin position="406"/>
        <end position="553"/>
    </location>
</feature>
<evidence type="ECO:0000256" key="4">
    <source>
        <dbReference type="ARBA" id="ARBA00022723"/>
    </source>
</evidence>
<dbReference type="AlphaFoldDB" id="A0A0F9QKK4"/>
<comment type="caution">
    <text evidence="10">The sequence shown here is derived from an EMBL/GenBank/DDBJ whole genome shotgun (WGS) entry which is preliminary data.</text>
</comment>
<organism evidence="10">
    <name type="scientific">marine sediment metagenome</name>
    <dbReference type="NCBI Taxonomy" id="412755"/>
    <lineage>
        <taxon>unclassified sequences</taxon>
        <taxon>metagenomes</taxon>
        <taxon>ecological metagenomes</taxon>
    </lineage>
</organism>
<gene>
    <name evidence="10" type="ORF">LCGC14_1003830</name>
</gene>
<protein>
    <recommendedName>
        <fullName evidence="11">Thiamine pyrophosphate-binding protein</fullName>
    </recommendedName>
</protein>
<evidence type="ECO:0000256" key="2">
    <source>
        <dbReference type="ARBA" id="ARBA00001964"/>
    </source>
</evidence>
<comment type="similarity">
    <text evidence="3 6">Belongs to the TPP enzyme family.</text>
</comment>
<dbReference type="SUPFAM" id="SSF52518">
    <property type="entry name" value="Thiamin diphosphate-binding fold (THDP-binding)"/>
    <property type="match status" value="2"/>
</dbReference>
<evidence type="ECO:0000259" key="8">
    <source>
        <dbReference type="Pfam" id="PF02775"/>
    </source>
</evidence>
<comment type="cofactor">
    <cofactor evidence="1">
        <name>Mg(2+)</name>
        <dbReference type="ChEBI" id="CHEBI:18420"/>
    </cofactor>
</comment>
<dbReference type="FunFam" id="3.40.50.970:FF:000007">
    <property type="entry name" value="Acetolactate synthase"/>
    <property type="match status" value="1"/>
</dbReference>
<keyword evidence="4" id="KW-0479">Metal-binding</keyword>
<evidence type="ECO:0000256" key="3">
    <source>
        <dbReference type="ARBA" id="ARBA00007812"/>
    </source>
</evidence>
<dbReference type="CDD" id="cd07035">
    <property type="entry name" value="TPP_PYR_POX_like"/>
    <property type="match status" value="1"/>
</dbReference>
<dbReference type="InterPro" id="IPR029061">
    <property type="entry name" value="THDP-binding"/>
</dbReference>
<dbReference type="GO" id="GO:0009099">
    <property type="term" value="P:L-valine biosynthetic process"/>
    <property type="evidence" value="ECO:0007669"/>
    <property type="project" value="TreeGrafter"/>
</dbReference>
<dbReference type="InterPro" id="IPR011766">
    <property type="entry name" value="TPP_enzyme_TPP-bd"/>
</dbReference>
<dbReference type="InterPro" id="IPR000399">
    <property type="entry name" value="TPP-bd_CS"/>
</dbReference>
<feature type="domain" description="Thiamine pyrophosphate enzyme N-terminal TPP-binding" evidence="9">
    <location>
        <begin position="7"/>
        <end position="127"/>
    </location>
</feature>
<name>A0A0F9QKK4_9ZZZZ</name>
<evidence type="ECO:0000313" key="10">
    <source>
        <dbReference type="EMBL" id="KKN13681.1"/>
    </source>
</evidence>
<dbReference type="PANTHER" id="PTHR18968:SF166">
    <property type="entry name" value="2-HYDROXYACYL-COA LYASE 2"/>
    <property type="match status" value="1"/>
</dbReference>
<evidence type="ECO:0000256" key="6">
    <source>
        <dbReference type="RuleBase" id="RU362132"/>
    </source>
</evidence>
<dbReference type="InterPro" id="IPR012001">
    <property type="entry name" value="Thiamin_PyroP_enz_TPP-bd_dom"/>
</dbReference>